<reference evidence="3" key="2">
    <citation type="submission" date="2015-01" db="EMBL/GenBank/DDBJ databases">
        <title>Evolutionary Origins and Diversification of the Mycorrhizal Mutualists.</title>
        <authorList>
            <consortium name="DOE Joint Genome Institute"/>
            <consortium name="Mycorrhizal Genomics Consortium"/>
            <person name="Kohler A."/>
            <person name="Kuo A."/>
            <person name="Nagy L.G."/>
            <person name="Floudas D."/>
            <person name="Copeland A."/>
            <person name="Barry K.W."/>
            <person name="Cichocki N."/>
            <person name="Veneault-Fourrey C."/>
            <person name="LaButti K."/>
            <person name="Lindquist E.A."/>
            <person name="Lipzen A."/>
            <person name="Lundell T."/>
            <person name="Morin E."/>
            <person name="Murat C."/>
            <person name="Riley R."/>
            <person name="Ohm R."/>
            <person name="Sun H."/>
            <person name="Tunlid A."/>
            <person name="Henrissat B."/>
            <person name="Grigoriev I.V."/>
            <person name="Hibbett D.S."/>
            <person name="Martin F."/>
        </authorList>
    </citation>
    <scope>NUCLEOTIDE SEQUENCE [LARGE SCALE GENOMIC DNA]</scope>
    <source>
        <strain evidence="3">h7</strain>
    </source>
</reference>
<dbReference type="InterPro" id="IPR036915">
    <property type="entry name" value="Cyclin-like_sf"/>
</dbReference>
<reference evidence="2 3" key="1">
    <citation type="submission" date="2014-04" db="EMBL/GenBank/DDBJ databases">
        <authorList>
            <consortium name="DOE Joint Genome Institute"/>
            <person name="Kuo A."/>
            <person name="Gay G."/>
            <person name="Dore J."/>
            <person name="Kohler A."/>
            <person name="Nagy L.G."/>
            <person name="Floudas D."/>
            <person name="Copeland A."/>
            <person name="Barry K.W."/>
            <person name="Cichocki N."/>
            <person name="Veneault-Fourrey C."/>
            <person name="LaButti K."/>
            <person name="Lindquist E.A."/>
            <person name="Lipzen A."/>
            <person name="Lundell T."/>
            <person name="Morin E."/>
            <person name="Murat C."/>
            <person name="Sun H."/>
            <person name="Tunlid A."/>
            <person name="Henrissat B."/>
            <person name="Grigoriev I.V."/>
            <person name="Hibbett D.S."/>
            <person name="Martin F."/>
            <person name="Nordberg H.P."/>
            <person name="Cantor M.N."/>
            <person name="Hua S.X."/>
        </authorList>
    </citation>
    <scope>NUCLEOTIDE SEQUENCE [LARGE SCALE GENOMIC DNA]</scope>
    <source>
        <strain evidence="3">h7</strain>
    </source>
</reference>
<dbReference type="HOGENOM" id="CLU_050728_0_0_1"/>
<dbReference type="GO" id="GO:0005634">
    <property type="term" value="C:nucleus"/>
    <property type="evidence" value="ECO:0007669"/>
    <property type="project" value="TreeGrafter"/>
</dbReference>
<dbReference type="OrthoDB" id="244495at2759"/>
<dbReference type="CDD" id="cd20557">
    <property type="entry name" value="CYCLIN_ScPCL1-like"/>
    <property type="match status" value="1"/>
</dbReference>
<organism evidence="2 3">
    <name type="scientific">Hebeloma cylindrosporum</name>
    <dbReference type="NCBI Taxonomy" id="76867"/>
    <lineage>
        <taxon>Eukaryota</taxon>
        <taxon>Fungi</taxon>
        <taxon>Dikarya</taxon>
        <taxon>Basidiomycota</taxon>
        <taxon>Agaricomycotina</taxon>
        <taxon>Agaricomycetes</taxon>
        <taxon>Agaricomycetidae</taxon>
        <taxon>Agaricales</taxon>
        <taxon>Agaricineae</taxon>
        <taxon>Hymenogastraceae</taxon>
        <taxon>Hebeloma</taxon>
    </lineage>
</organism>
<dbReference type="SUPFAM" id="SSF47954">
    <property type="entry name" value="Cyclin-like"/>
    <property type="match status" value="1"/>
</dbReference>
<evidence type="ECO:0000259" key="1">
    <source>
        <dbReference type="Pfam" id="PF00134"/>
    </source>
</evidence>
<dbReference type="STRING" id="686832.A0A0C3C5Q9"/>
<accession>A0A0C3C5Q9</accession>
<keyword evidence="3" id="KW-1185">Reference proteome</keyword>
<dbReference type="Proteomes" id="UP000053424">
    <property type="component" value="Unassembled WGS sequence"/>
</dbReference>
<dbReference type="InterPro" id="IPR006671">
    <property type="entry name" value="Cyclin_N"/>
</dbReference>
<dbReference type="GO" id="GO:0019901">
    <property type="term" value="F:protein kinase binding"/>
    <property type="evidence" value="ECO:0007669"/>
    <property type="project" value="InterPro"/>
</dbReference>
<dbReference type="AlphaFoldDB" id="A0A0C3C5Q9"/>
<dbReference type="Pfam" id="PF00134">
    <property type="entry name" value="Cyclin_N"/>
    <property type="match status" value="1"/>
</dbReference>
<name>A0A0C3C5Q9_HEBCY</name>
<dbReference type="PANTHER" id="PTHR15615">
    <property type="match status" value="1"/>
</dbReference>
<gene>
    <name evidence="2" type="ORF">M413DRAFT_12546</name>
</gene>
<protein>
    <recommendedName>
        <fullName evidence="1">Cyclin N-terminal domain-containing protein</fullName>
    </recommendedName>
</protein>
<dbReference type="PANTHER" id="PTHR15615:SF108">
    <property type="entry name" value="PROTEIN CNPPD1"/>
    <property type="match status" value="1"/>
</dbReference>
<proteinExistence type="predicted"/>
<dbReference type="EMBL" id="KN831788">
    <property type="protein sequence ID" value="KIM38941.1"/>
    <property type="molecule type" value="Genomic_DNA"/>
</dbReference>
<evidence type="ECO:0000313" key="3">
    <source>
        <dbReference type="Proteomes" id="UP000053424"/>
    </source>
</evidence>
<dbReference type="InterPro" id="IPR013922">
    <property type="entry name" value="Cyclin_PHO80-like"/>
</dbReference>
<dbReference type="GO" id="GO:0000307">
    <property type="term" value="C:cyclin-dependent protein kinase holoenzyme complex"/>
    <property type="evidence" value="ECO:0007669"/>
    <property type="project" value="TreeGrafter"/>
</dbReference>
<evidence type="ECO:0000313" key="2">
    <source>
        <dbReference type="EMBL" id="KIM38941.1"/>
    </source>
</evidence>
<sequence length="259" mass="29512">MYSHRQHTRSRPPSRMDPSYSQEIMPKLAARFITHLFLPPDCPLDLVHVRFTNLVAFVEFVLDRTQMHPAVTYGALILLQRLRAYDPSTPHETSKSLYGLFLTAFILSCKAMCDELYSSSSWFWVSGDMFTLTQVNDMEKKMCKSLDWDLNVDDPILANFTRAVVSDFGKDRPSYPSYPITFVSKRAAMDEDPIETPMAVKAFDARPLSRSASYKEPASSRSRVVAPNPDIPQFRFTEGNPAAHPLITRTYIVATSSRW</sequence>
<dbReference type="Gene3D" id="1.10.472.10">
    <property type="entry name" value="Cyclin-like"/>
    <property type="match status" value="1"/>
</dbReference>
<dbReference type="GO" id="GO:0016538">
    <property type="term" value="F:cyclin-dependent protein serine/threonine kinase regulator activity"/>
    <property type="evidence" value="ECO:0007669"/>
    <property type="project" value="TreeGrafter"/>
</dbReference>
<feature type="domain" description="Cyclin N-terminal" evidence="1">
    <location>
        <begin position="53"/>
        <end position="151"/>
    </location>
</feature>